<evidence type="ECO:0000313" key="2">
    <source>
        <dbReference type="EMBL" id="RRT42702.1"/>
    </source>
</evidence>
<comment type="caution">
    <text evidence="2">The sequence shown here is derived from an EMBL/GenBank/DDBJ whole genome shotgun (WGS) entry which is preliminary data.</text>
</comment>
<organism evidence="2 3">
    <name type="scientific">Ensete ventricosum</name>
    <name type="common">Abyssinian banana</name>
    <name type="synonym">Musa ensete</name>
    <dbReference type="NCBI Taxonomy" id="4639"/>
    <lineage>
        <taxon>Eukaryota</taxon>
        <taxon>Viridiplantae</taxon>
        <taxon>Streptophyta</taxon>
        <taxon>Embryophyta</taxon>
        <taxon>Tracheophyta</taxon>
        <taxon>Spermatophyta</taxon>
        <taxon>Magnoliopsida</taxon>
        <taxon>Liliopsida</taxon>
        <taxon>Zingiberales</taxon>
        <taxon>Musaceae</taxon>
        <taxon>Ensete</taxon>
    </lineage>
</organism>
<sequence>MLKRNNHTHSWRPSLSRGPQCPRTRVNPRLVAPRPLAPPTINRPSAPKRLTREELRKRSVKGICWQCNELWSREHRCKKWRLLVIEPAEEEDLEHAEESLDHEEEDAEEEPQPANCLLHALTGYANPQIMKVAGLLKQ</sequence>
<proteinExistence type="predicted"/>
<accession>A0A426XT93</accession>
<dbReference type="EMBL" id="AMZH03017646">
    <property type="protein sequence ID" value="RRT42702.1"/>
    <property type="molecule type" value="Genomic_DNA"/>
</dbReference>
<dbReference type="Proteomes" id="UP000287651">
    <property type="component" value="Unassembled WGS sequence"/>
</dbReference>
<name>A0A426XT93_ENSVE</name>
<gene>
    <name evidence="2" type="ORF">B296_00015432</name>
</gene>
<feature type="region of interest" description="Disordered" evidence="1">
    <location>
        <begin position="91"/>
        <end position="112"/>
    </location>
</feature>
<feature type="region of interest" description="Disordered" evidence="1">
    <location>
        <begin position="1"/>
        <end position="52"/>
    </location>
</feature>
<reference evidence="2 3" key="1">
    <citation type="journal article" date="2014" name="Agronomy (Basel)">
        <title>A Draft Genome Sequence for Ensete ventricosum, the Drought-Tolerant Tree Against Hunger.</title>
        <authorList>
            <person name="Harrison J."/>
            <person name="Moore K.A."/>
            <person name="Paszkiewicz K."/>
            <person name="Jones T."/>
            <person name="Grant M."/>
            <person name="Ambacheew D."/>
            <person name="Muzemil S."/>
            <person name="Studholme D.J."/>
        </authorList>
    </citation>
    <scope>NUCLEOTIDE SEQUENCE [LARGE SCALE GENOMIC DNA]</scope>
</reference>
<feature type="compositionally biased region" description="Acidic residues" evidence="1">
    <location>
        <begin position="91"/>
        <end position="111"/>
    </location>
</feature>
<evidence type="ECO:0000256" key="1">
    <source>
        <dbReference type="SAM" id="MobiDB-lite"/>
    </source>
</evidence>
<feature type="compositionally biased region" description="Basic residues" evidence="1">
    <location>
        <begin position="1"/>
        <end position="10"/>
    </location>
</feature>
<protein>
    <submittedName>
        <fullName evidence="2">Uncharacterized protein</fullName>
    </submittedName>
</protein>
<dbReference type="AlphaFoldDB" id="A0A426XT93"/>
<evidence type="ECO:0000313" key="3">
    <source>
        <dbReference type="Proteomes" id="UP000287651"/>
    </source>
</evidence>